<comment type="caution">
    <text evidence="1">The sequence shown here is derived from an EMBL/GenBank/DDBJ whole genome shotgun (WGS) entry which is preliminary data.</text>
</comment>
<keyword evidence="2" id="KW-1185">Reference proteome</keyword>
<evidence type="ECO:0000313" key="1">
    <source>
        <dbReference type="EMBL" id="OXA37063.1"/>
    </source>
</evidence>
<dbReference type="OrthoDB" id="8249012at2759"/>
<reference evidence="1 2" key="1">
    <citation type="submission" date="2015-12" db="EMBL/GenBank/DDBJ databases">
        <title>The genome of Folsomia candida.</title>
        <authorList>
            <person name="Faddeeva A."/>
            <person name="Derks M.F."/>
            <person name="Anvar Y."/>
            <person name="Smit S."/>
            <person name="Van Straalen N."/>
            <person name="Roelofs D."/>
        </authorList>
    </citation>
    <scope>NUCLEOTIDE SEQUENCE [LARGE SCALE GENOMIC DNA]</scope>
    <source>
        <strain evidence="1 2">VU population</strain>
        <tissue evidence="1">Whole body</tissue>
    </source>
</reference>
<gene>
    <name evidence="1" type="ORF">Fcan01_28182</name>
</gene>
<accession>A0A226CVQ0</accession>
<dbReference type="EMBL" id="LNIX01000065">
    <property type="protein sequence ID" value="OXA37063.1"/>
    <property type="molecule type" value="Genomic_DNA"/>
</dbReference>
<evidence type="ECO:0000313" key="2">
    <source>
        <dbReference type="Proteomes" id="UP000198287"/>
    </source>
</evidence>
<organism evidence="1 2">
    <name type="scientific">Folsomia candida</name>
    <name type="common">Springtail</name>
    <dbReference type="NCBI Taxonomy" id="158441"/>
    <lineage>
        <taxon>Eukaryota</taxon>
        <taxon>Metazoa</taxon>
        <taxon>Ecdysozoa</taxon>
        <taxon>Arthropoda</taxon>
        <taxon>Hexapoda</taxon>
        <taxon>Collembola</taxon>
        <taxon>Entomobryomorpha</taxon>
        <taxon>Isotomoidea</taxon>
        <taxon>Isotomidae</taxon>
        <taxon>Proisotominae</taxon>
        <taxon>Folsomia</taxon>
    </lineage>
</organism>
<name>A0A226CVQ0_FOLCA</name>
<proteinExistence type="predicted"/>
<sequence length="190" mass="20439">MASGGVWGQSLLETLGNGNSSTIKFSGRSDGERPSSLSYILPHPYCCPNDGGNETTGTLILTIYEPTNLPTWQSPEKGAIVIKWNAACQSDCNDWIELRLAPSGKSFSGELFNEDPTQTVLNANQRARDGQGEATDVDFVMKHGAVARVANSDFVATARLESDERVGNRVMKVTIYPNSMTPVVIVDAGV</sequence>
<dbReference type="AlphaFoldDB" id="A0A226CVQ0"/>
<protein>
    <submittedName>
        <fullName evidence="1">Uncharacterized protein</fullName>
    </submittedName>
</protein>
<dbReference type="Proteomes" id="UP000198287">
    <property type="component" value="Unassembled WGS sequence"/>
</dbReference>